<keyword evidence="1" id="KW-0812">Transmembrane</keyword>
<keyword evidence="1" id="KW-0472">Membrane</keyword>
<comment type="caution">
    <text evidence="2">The sequence shown here is derived from an EMBL/GenBank/DDBJ whole genome shotgun (WGS) entry which is preliminary data.</text>
</comment>
<sequence>MKQQTLCATKGIGQLKLRTQLVIIVSIQVVIIVSYVLALNLIHHSLLLNYLSEVSDYLFEQNSDHLLSNMMREYYEHFNQVFNLNGNALVSFHRLYHTSKNQVLLHPLDINEYYQMKYGGTTKIPDPLRIIKGYGNYDISYSFMCYSNLSSYNQPKTIEEIVGIKLQEQLQAAAQIFYQGNLINQSFLYSYIIKEKINSIYPCLNRDKAIYQYVAEKRDWYIELKRNYQIQLHIHSTIFMYQFPHQIAIVYTDKKIGLSMALPIVDQDLNLIGGVVSNFLGSQIIEMLKVNSFGFQIIYLVSEKGVMIMHPYKVTVEQLPLYIYNESITGFNQTDWEYILNLNNDSTCPQFDEISSFLRCRFNSYYKQEMIIGTRDFPQFKMKLIMLLSSQEYLKFYDDFQSTLEQQLHQTTTSHIIWVFALFVALCFMIVVVTQILFNPIDIIKQQAIHLIIQQRKKRQQISQFAEVLMSDEISSLVQAYQIVINKLESLSLTKTSLCKQIEDIQYPTKQLSVTQSDIRQNIQETKKFQALKFQYLKDLGTNQQFERSAISIIRTVLKSKNTKFLLY</sequence>
<proteinExistence type="predicted"/>
<keyword evidence="3" id="KW-1185">Reference proteome</keyword>
<dbReference type="EMBL" id="CAJJDP010000111">
    <property type="protein sequence ID" value="CAD8196182.1"/>
    <property type="molecule type" value="Genomic_DNA"/>
</dbReference>
<feature type="transmembrane region" description="Helical" evidence="1">
    <location>
        <begin position="416"/>
        <end position="438"/>
    </location>
</feature>
<evidence type="ECO:0000313" key="3">
    <source>
        <dbReference type="Proteomes" id="UP000683925"/>
    </source>
</evidence>
<protein>
    <submittedName>
        <fullName evidence="2">Uncharacterized protein</fullName>
    </submittedName>
</protein>
<evidence type="ECO:0000313" key="2">
    <source>
        <dbReference type="EMBL" id="CAD8196182.1"/>
    </source>
</evidence>
<gene>
    <name evidence="2" type="ORF">POCTA_138.1.T1110038</name>
</gene>
<evidence type="ECO:0000256" key="1">
    <source>
        <dbReference type="SAM" id="Phobius"/>
    </source>
</evidence>
<feature type="transmembrane region" description="Helical" evidence="1">
    <location>
        <begin position="21"/>
        <end position="42"/>
    </location>
</feature>
<accession>A0A8S1X5X1</accession>
<organism evidence="2 3">
    <name type="scientific">Paramecium octaurelia</name>
    <dbReference type="NCBI Taxonomy" id="43137"/>
    <lineage>
        <taxon>Eukaryota</taxon>
        <taxon>Sar</taxon>
        <taxon>Alveolata</taxon>
        <taxon>Ciliophora</taxon>
        <taxon>Intramacronucleata</taxon>
        <taxon>Oligohymenophorea</taxon>
        <taxon>Peniculida</taxon>
        <taxon>Parameciidae</taxon>
        <taxon>Paramecium</taxon>
    </lineage>
</organism>
<dbReference type="OMA" id="AYQIVIN"/>
<name>A0A8S1X5X1_PAROT</name>
<reference evidence="2" key="1">
    <citation type="submission" date="2021-01" db="EMBL/GenBank/DDBJ databases">
        <authorList>
            <consortium name="Genoscope - CEA"/>
            <person name="William W."/>
        </authorList>
    </citation>
    <scope>NUCLEOTIDE SEQUENCE</scope>
</reference>
<dbReference type="AlphaFoldDB" id="A0A8S1X5X1"/>
<keyword evidence="1" id="KW-1133">Transmembrane helix</keyword>
<dbReference type="OrthoDB" id="10297140at2759"/>
<dbReference type="Proteomes" id="UP000683925">
    <property type="component" value="Unassembled WGS sequence"/>
</dbReference>